<reference evidence="3" key="1">
    <citation type="submission" date="2018-10" db="EMBL/GenBank/DDBJ databases">
        <title>Hidden diversity of soil giant viruses.</title>
        <authorList>
            <person name="Schulz F."/>
            <person name="Alteio L."/>
            <person name="Goudeau D."/>
            <person name="Ryan E.M."/>
            <person name="Malmstrom R.R."/>
            <person name="Blanchard J."/>
            <person name="Woyke T."/>
        </authorList>
    </citation>
    <scope>NUCLEOTIDE SEQUENCE</scope>
    <source>
        <strain evidence="3">HYV1</strain>
    </source>
</reference>
<dbReference type="GO" id="GO:0016787">
    <property type="term" value="F:hydrolase activity"/>
    <property type="evidence" value="ECO:0007669"/>
    <property type="project" value="UniProtKB-KW"/>
</dbReference>
<organism evidence="3">
    <name type="scientific">Hyperionvirus sp</name>
    <dbReference type="NCBI Taxonomy" id="2487770"/>
    <lineage>
        <taxon>Viruses</taxon>
        <taxon>Varidnaviria</taxon>
        <taxon>Bamfordvirae</taxon>
        <taxon>Nucleocytoviricota</taxon>
        <taxon>Megaviricetes</taxon>
        <taxon>Imitervirales</taxon>
        <taxon>Mimiviridae</taxon>
        <taxon>Klosneuvirinae</taxon>
    </lineage>
</organism>
<accession>A0A3G5ABZ4</accession>
<gene>
    <name evidence="3" type="ORF">Hyperionvirus12_8</name>
</gene>
<dbReference type="Pfam" id="PF07859">
    <property type="entry name" value="Abhydrolase_3"/>
    <property type="match status" value="1"/>
</dbReference>
<dbReference type="InterPro" id="IPR050300">
    <property type="entry name" value="GDXG_lipolytic_enzyme"/>
</dbReference>
<dbReference type="Gene3D" id="3.40.50.1820">
    <property type="entry name" value="alpha/beta hydrolase"/>
    <property type="match status" value="1"/>
</dbReference>
<feature type="domain" description="Alpha/beta hydrolase fold-3" evidence="2">
    <location>
        <begin position="105"/>
        <end position="313"/>
    </location>
</feature>
<dbReference type="InterPro" id="IPR029058">
    <property type="entry name" value="AB_hydrolase_fold"/>
</dbReference>
<dbReference type="PANTHER" id="PTHR48081:SF8">
    <property type="entry name" value="ALPHA_BETA HYDROLASE FOLD-3 DOMAIN-CONTAINING PROTEIN-RELATED"/>
    <property type="match status" value="1"/>
</dbReference>
<keyword evidence="1" id="KW-0378">Hydrolase</keyword>
<name>A0A3G5ABZ4_9VIRU</name>
<dbReference type="SUPFAM" id="SSF53474">
    <property type="entry name" value="alpha/beta-Hydrolases"/>
    <property type="match status" value="1"/>
</dbReference>
<protein>
    <submittedName>
        <fullName evidence="3">Lipase</fullName>
    </submittedName>
</protein>
<sequence>MEYKYLKYKHKYLKHKIGGAMVNDPTEKLEPIEMNFIRSLNKKNDPPLSSLTPDAARKVLDDLQAGAKIDVPTEKSEIKFPAGEKYSEFSVYIVRPKTSDVLPGIIYVHGAGWILGNYGTHERIVREIAYGANVAVVFVNYSLSPEAPFPVAVEQSFAALKFIGENGAKHKIDTSKLMIAGDSVGGDMATVVARLAKDRGGPKLVYQILMYPVTDASMSTNSYKEFANGPWLTAASMAWFWDAYEPNKEKRKDSLLSPLNATLEELKNLPPALVITNENDVLRDEGEAYAHKLIKAGVQTVAVRFLGVTHDFLMLKPYENSPIRRSAMEFIIMNIKHKLS</sequence>
<evidence type="ECO:0000256" key="1">
    <source>
        <dbReference type="ARBA" id="ARBA00022801"/>
    </source>
</evidence>
<dbReference type="InterPro" id="IPR013094">
    <property type="entry name" value="AB_hydrolase_3"/>
</dbReference>
<evidence type="ECO:0000313" key="3">
    <source>
        <dbReference type="EMBL" id="AYV83811.1"/>
    </source>
</evidence>
<proteinExistence type="predicted"/>
<evidence type="ECO:0000259" key="2">
    <source>
        <dbReference type="Pfam" id="PF07859"/>
    </source>
</evidence>
<dbReference type="EMBL" id="MK072394">
    <property type="protein sequence ID" value="AYV83811.1"/>
    <property type="molecule type" value="Genomic_DNA"/>
</dbReference>
<dbReference type="PANTHER" id="PTHR48081">
    <property type="entry name" value="AB HYDROLASE SUPERFAMILY PROTEIN C4A8.06C"/>
    <property type="match status" value="1"/>
</dbReference>